<organism evidence="2">
    <name type="scientific">Culex pipiens</name>
    <name type="common">House mosquito</name>
    <dbReference type="NCBI Taxonomy" id="7175"/>
    <lineage>
        <taxon>Eukaryota</taxon>
        <taxon>Metazoa</taxon>
        <taxon>Ecdysozoa</taxon>
        <taxon>Arthropoda</taxon>
        <taxon>Hexapoda</taxon>
        <taxon>Insecta</taxon>
        <taxon>Pterygota</taxon>
        <taxon>Neoptera</taxon>
        <taxon>Endopterygota</taxon>
        <taxon>Diptera</taxon>
        <taxon>Nematocera</taxon>
        <taxon>Culicoidea</taxon>
        <taxon>Culicidae</taxon>
        <taxon>Culicinae</taxon>
        <taxon>Culicini</taxon>
        <taxon>Culex</taxon>
        <taxon>Culex</taxon>
    </lineage>
</organism>
<sequence>MNRSPSTVTPTENSRSAGLLVLFEPRSSYGTWGRIKASSAVGWRVGASAGRSAFVLGTFGASGWTPAGVSLTGALTGLMAGISKPSFCHSLNSLYRAYEARCSIGTSSFSDTSAMSTSSVAAVVSLSLLPLVALVASGSFALDIWAMTRSRRAFSEARALARCLFGAVAS</sequence>
<evidence type="ECO:0000313" key="2">
    <source>
        <dbReference type="EMBL" id="CAG6458342.1"/>
    </source>
</evidence>
<accession>A0A8D8AJR2</accession>
<dbReference type="EMBL" id="HBUE01034721">
    <property type="protein sequence ID" value="CAG6458342.1"/>
    <property type="molecule type" value="Transcribed_RNA"/>
</dbReference>
<dbReference type="EMBL" id="HBUE01034722">
    <property type="protein sequence ID" value="CAG6458345.1"/>
    <property type="molecule type" value="Transcribed_RNA"/>
</dbReference>
<dbReference type="EMBL" id="HBUE01271516">
    <property type="protein sequence ID" value="CAG6564183.1"/>
    <property type="molecule type" value="Transcribed_RNA"/>
</dbReference>
<name>A0A8D8AJR2_CULPI</name>
<dbReference type="AlphaFoldDB" id="A0A8D8AJR2"/>
<reference evidence="2" key="1">
    <citation type="submission" date="2021-05" db="EMBL/GenBank/DDBJ databases">
        <authorList>
            <person name="Alioto T."/>
            <person name="Alioto T."/>
            <person name="Gomez Garrido J."/>
        </authorList>
    </citation>
    <scope>NUCLEOTIDE SEQUENCE</scope>
</reference>
<protein>
    <submittedName>
        <fullName evidence="2">(northern house mosquito) hypothetical protein</fullName>
    </submittedName>
</protein>
<evidence type="ECO:0000256" key="1">
    <source>
        <dbReference type="SAM" id="Phobius"/>
    </source>
</evidence>
<feature type="transmembrane region" description="Helical" evidence="1">
    <location>
        <begin position="120"/>
        <end position="142"/>
    </location>
</feature>
<proteinExistence type="predicted"/>
<dbReference type="EMBL" id="HBUE01166204">
    <property type="protein sequence ID" value="CAG6512722.1"/>
    <property type="molecule type" value="Transcribed_RNA"/>
</dbReference>
<dbReference type="EMBL" id="HBUE01034724">
    <property type="protein sequence ID" value="CAG6458347.1"/>
    <property type="molecule type" value="Transcribed_RNA"/>
</dbReference>
<keyword evidence="1" id="KW-1133">Transmembrane helix</keyword>
<dbReference type="EMBL" id="HBUE01034730">
    <property type="protein sequence ID" value="CAG6458349.1"/>
    <property type="molecule type" value="Transcribed_RNA"/>
</dbReference>
<keyword evidence="1" id="KW-0812">Transmembrane</keyword>
<keyword evidence="1" id="KW-0472">Membrane</keyword>